<dbReference type="GeneID" id="56030347"/>
<evidence type="ECO:0000256" key="2">
    <source>
        <dbReference type="ARBA" id="ARBA00011643"/>
    </source>
</evidence>
<dbReference type="GO" id="GO:0016829">
    <property type="term" value="F:lyase activity"/>
    <property type="evidence" value="ECO:0007669"/>
    <property type="project" value="UniProtKB-KW"/>
</dbReference>
<dbReference type="GO" id="GO:0046395">
    <property type="term" value="P:carboxylic acid catabolic process"/>
    <property type="evidence" value="ECO:0007669"/>
    <property type="project" value="UniProtKB-ARBA"/>
</dbReference>
<dbReference type="FunFam" id="3.50.30.40:FF:000002">
    <property type="entry name" value="4-carboxy-4-hydroxy-2-oxoadipate aldolase/oxaloacetate decarboxylase"/>
    <property type="match status" value="1"/>
</dbReference>
<sequence>MHTVEPNIERQDRDLVESFEEIPSTIVSDVTGNIGLTMDSGIRPAFDGVEMAGSAVTVKAAPGDNLIIHKAITMAEPGDVLVIDCDGYTDTGHIGELMSRSCQANGLSGLIIDGAYRDSRDIAEMEFPVYGRGVNPQGPLKQDPGSINVTISCGGVSVDPGDIVVGDDDGVAVIPGHGAEKVLELAHQKLAAEDTTREEVEAGEYLYELNGYDQLFEGMEVVGPEDSIQ</sequence>
<evidence type="ECO:0000256" key="3">
    <source>
        <dbReference type="ARBA" id="ARBA00022723"/>
    </source>
</evidence>
<dbReference type="InterPro" id="IPR005493">
    <property type="entry name" value="RraA/RraA-like"/>
</dbReference>
<dbReference type="PANTHER" id="PTHR33254">
    <property type="entry name" value="4-HYDROXY-4-METHYL-2-OXOGLUTARATE ALDOLASE 3-RELATED"/>
    <property type="match status" value="1"/>
</dbReference>
<dbReference type="OrthoDB" id="15246at2157"/>
<dbReference type="CDD" id="cd16841">
    <property type="entry name" value="RraA_family"/>
    <property type="match status" value="1"/>
</dbReference>
<dbReference type="SUPFAM" id="SSF89562">
    <property type="entry name" value="RraA-like"/>
    <property type="match status" value="1"/>
</dbReference>
<dbReference type="Proteomes" id="UP000509750">
    <property type="component" value="Chromosome"/>
</dbReference>
<dbReference type="KEGG" id="halg:HUG10_15900"/>
<evidence type="ECO:0000256" key="4">
    <source>
        <dbReference type="ARBA" id="ARBA00022842"/>
    </source>
</evidence>
<dbReference type="GO" id="GO:0032787">
    <property type="term" value="P:monocarboxylic acid metabolic process"/>
    <property type="evidence" value="ECO:0007669"/>
    <property type="project" value="UniProtKB-ARBA"/>
</dbReference>
<dbReference type="GO" id="GO:0046872">
    <property type="term" value="F:metal ion binding"/>
    <property type="evidence" value="ECO:0007669"/>
    <property type="project" value="UniProtKB-KW"/>
</dbReference>
<dbReference type="NCBIfam" id="NF006731">
    <property type="entry name" value="PRK09262.1"/>
    <property type="match status" value="1"/>
</dbReference>
<evidence type="ECO:0000313" key="6">
    <source>
        <dbReference type="EMBL" id="QLG28932.1"/>
    </source>
</evidence>
<reference evidence="6 7" key="1">
    <citation type="submission" date="2020-07" db="EMBL/GenBank/DDBJ databases">
        <title>Gai3-2, isolated from salt lake.</title>
        <authorList>
            <person name="Cui H."/>
            <person name="Shi X."/>
        </authorList>
    </citation>
    <scope>NUCLEOTIDE SEQUENCE [LARGE SCALE GENOMIC DNA]</scope>
    <source>
        <strain evidence="6 7">Gai3-2</strain>
    </source>
</reference>
<keyword evidence="4" id="KW-0460">Magnesium</keyword>
<dbReference type="EMBL" id="CP058529">
    <property type="protein sequence ID" value="QLG28932.1"/>
    <property type="molecule type" value="Genomic_DNA"/>
</dbReference>
<dbReference type="RefSeq" id="WP_179170506.1">
    <property type="nucleotide sequence ID" value="NZ_CP058529.1"/>
</dbReference>
<keyword evidence="5" id="KW-0456">Lyase</keyword>
<name>A0A7D5GDD1_9EURY</name>
<dbReference type="InterPro" id="IPR036704">
    <property type="entry name" value="RraA/RraA-like_sf"/>
</dbReference>
<dbReference type="Gene3D" id="3.50.30.40">
    <property type="entry name" value="Ribonuclease E inhibitor RraA/RraA-like"/>
    <property type="match status" value="1"/>
</dbReference>
<dbReference type="AlphaFoldDB" id="A0A7D5GDD1"/>
<dbReference type="PANTHER" id="PTHR33254:SF16">
    <property type="entry name" value="BLR3842 PROTEIN"/>
    <property type="match status" value="1"/>
</dbReference>
<dbReference type="Pfam" id="PF03737">
    <property type="entry name" value="RraA-like"/>
    <property type="match status" value="1"/>
</dbReference>
<evidence type="ECO:0000256" key="1">
    <source>
        <dbReference type="ARBA" id="ARBA00001946"/>
    </source>
</evidence>
<organism evidence="6 7">
    <name type="scientific">Halorarum halophilum</name>
    <dbReference type="NCBI Taxonomy" id="2743090"/>
    <lineage>
        <taxon>Archaea</taxon>
        <taxon>Methanobacteriati</taxon>
        <taxon>Methanobacteriota</taxon>
        <taxon>Stenosarchaea group</taxon>
        <taxon>Halobacteria</taxon>
        <taxon>Halobacteriales</taxon>
        <taxon>Haloferacaceae</taxon>
        <taxon>Halorarum</taxon>
    </lineage>
</organism>
<proteinExistence type="predicted"/>
<evidence type="ECO:0000256" key="5">
    <source>
        <dbReference type="ARBA" id="ARBA00023239"/>
    </source>
</evidence>
<keyword evidence="3" id="KW-0479">Metal-binding</keyword>
<comment type="cofactor">
    <cofactor evidence="1">
        <name>Mg(2+)</name>
        <dbReference type="ChEBI" id="CHEBI:18420"/>
    </cofactor>
</comment>
<evidence type="ECO:0000313" key="7">
    <source>
        <dbReference type="Proteomes" id="UP000509750"/>
    </source>
</evidence>
<comment type="subunit">
    <text evidence="2">Homohexamer.</text>
</comment>
<accession>A0A7D5GDD1</accession>
<keyword evidence="7" id="KW-1185">Reference proteome</keyword>
<gene>
    <name evidence="6" type="ORF">HUG10_15900</name>
</gene>
<protein>
    <submittedName>
        <fullName evidence="6">4-carboxy-4-hydroxy-2-oxoadipate aldolase/oxaloacetate decarboxylase</fullName>
    </submittedName>
</protein>